<protein>
    <submittedName>
        <fullName evidence="1">Uncharacterized protein</fullName>
    </submittedName>
</protein>
<accession>H3AFF8</accession>
<dbReference type="eggNOG" id="ENOG502TE7J">
    <property type="taxonomic scope" value="Eukaryota"/>
</dbReference>
<dbReference type="Ensembl" id="ENSLACT00000008447.1">
    <property type="protein sequence ID" value="ENSLACP00000008379.1"/>
    <property type="gene ID" value="ENSLACG00000007420.1"/>
</dbReference>
<dbReference type="STRING" id="7897.ENSLACP00000008379"/>
<reference evidence="2" key="1">
    <citation type="submission" date="2011-08" db="EMBL/GenBank/DDBJ databases">
        <title>The draft genome of Latimeria chalumnae.</title>
        <authorList>
            <person name="Di Palma F."/>
            <person name="Alfoldi J."/>
            <person name="Johnson J."/>
            <person name="Berlin A."/>
            <person name="Gnerre S."/>
            <person name="Jaffe D."/>
            <person name="MacCallum I."/>
            <person name="Young S."/>
            <person name="Walker B.J."/>
            <person name="Lander E."/>
            <person name="Lindblad-Toh K."/>
        </authorList>
    </citation>
    <scope>NUCLEOTIDE SEQUENCE [LARGE SCALE GENOMIC DNA]</scope>
    <source>
        <strain evidence="2">Wild caught</strain>
    </source>
</reference>
<reference evidence="1" key="3">
    <citation type="submission" date="2025-09" db="UniProtKB">
        <authorList>
            <consortium name="Ensembl"/>
        </authorList>
    </citation>
    <scope>IDENTIFICATION</scope>
</reference>
<evidence type="ECO:0000313" key="1">
    <source>
        <dbReference type="Ensembl" id="ENSLACP00000008379.1"/>
    </source>
</evidence>
<reference evidence="1" key="2">
    <citation type="submission" date="2025-08" db="UniProtKB">
        <authorList>
            <consortium name="Ensembl"/>
        </authorList>
    </citation>
    <scope>IDENTIFICATION</scope>
</reference>
<proteinExistence type="predicted"/>
<dbReference type="InParanoid" id="H3AFF8"/>
<dbReference type="GeneTree" id="ENSGT00660000097484"/>
<dbReference type="HOGENOM" id="CLU_1800888_0_0_1"/>
<organism evidence="1 2">
    <name type="scientific">Latimeria chalumnae</name>
    <name type="common">Coelacanth</name>
    <dbReference type="NCBI Taxonomy" id="7897"/>
    <lineage>
        <taxon>Eukaryota</taxon>
        <taxon>Metazoa</taxon>
        <taxon>Chordata</taxon>
        <taxon>Craniata</taxon>
        <taxon>Vertebrata</taxon>
        <taxon>Euteleostomi</taxon>
        <taxon>Coelacanthiformes</taxon>
        <taxon>Coelacanthidae</taxon>
        <taxon>Latimeria</taxon>
    </lineage>
</organism>
<dbReference type="OMA" id="TWHAISE"/>
<keyword evidence="2" id="KW-1185">Reference proteome</keyword>
<dbReference type="EMBL" id="AFYH01202900">
    <property type="status" value="NOT_ANNOTATED_CDS"/>
    <property type="molecule type" value="Genomic_DNA"/>
</dbReference>
<evidence type="ECO:0000313" key="2">
    <source>
        <dbReference type="Proteomes" id="UP000008672"/>
    </source>
</evidence>
<dbReference type="AlphaFoldDB" id="H3AFF8"/>
<sequence>NHFCLHKKFKSSLHDIQAFRGADVASDHQLYITTMEIKLKKLTKKKAAQRINIARLKNPVFNKEFKLQRSNRFDTLAEMENMFDNMEDAWTATKKVYIESVELVLGHIKGKNEEWLSTNTWHAISEWKNAKINPLNT</sequence>
<dbReference type="Proteomes" id="UP000008672">
    <property type="component" value="Unassembled WGS sequence"/>
</dbReference>
<name>H3AFF8_LATCH</name>